<dbReference type="Gene3D" id="1.20.1250.20">
    <property type="entry name" value="MFS general substrate transporter like domains"/>
    <property type="match status" value="1"/>
</dbReference>
<name>A0AAQ3MA58_9PEZI</name>
<dbReference type="InterPro" id="IPR011701">
    <property type="entry name" value="MFS"/>
</dbReference>
<evidence type="ECO:0000313" key="8">
    <source>
        <dbReference type="EMBL" id="WPH03603.1"/>
    </source>
</evidence>
<accession>A0AAQ3MA58</accession>
<evidence type="ECO:0000259" key="7">
    <source>
        <dbReference type="PROSITE" id="PS50850"/>
    </source>
</evidence>
<feature type="region of interest" description="Disordered" evidence="5">
    <location>
        <begin position="1"/>
        <end position="53"/>
    </location>
</feature>
<keyword evidence="4 6" id="KW-0472">Membrane</keyword>
<feature type="transmembrane region" description="Helical" evidence="6">
    <location>
        <begin position="331"/>
        <end position="348"/>
    </location>
</feature>
<feature type="transmembrane region" description="Helical" evidence="6">
    <location>
        <begin position="62"/>
        <end position="90"/>
    </location>
</feature>
<dbReference type="EMBL" id="CP138590">
    <property type="protein sequence ID" value="WPH03603.1"/>
    <property type="molecule type" value="Genomic_DNA"/>
</dbReference>
<protein>
    <recommendedName>
        <fullName evidence="7">Major facilitator superfamily (MFS) profile domain-containing protein</fullName>
    </recommendedName>
</protein>
<evidence type="ECO:0000256" key="6">
    <source>
        <dbReference type="SAM" id="Phobius"/>
    </source>
</evidence>
<dbReference type="InterPro" id="IPR036259">
    <property type="entry name" value="MFS_trans_sf"/>
</dbReference>
<dbReference type="PANTHER" id="PTHR23501:SF198">
    <property type="entry name" value="AZOLE RESISTANCE PROTEIN 1-RELATED"/>
    <property type="match status" value="1"/>
</dbReference>
<dbReference type="Proteomes" id="UP001303373">
    <property type="component" value="Chromosome 11"/>
</dbReference>
<feature type="transmembrane region" description="Helical" evidence="6">
    <location>
        <begin position="155"/>
        <end position="176"/>
    </location>
</feature>
<dbReference type="AlphaFoldDB" id="A0AAQ3MA58"/>
<dbReference type="PANTHER" id="PTHR23501">
    <property type="entry name" value="MAJOR FACILITATOR SUPERFAMILY"/>
    <property type="match status" value="1"/>
</dbReference>
<gene>
    <name evidence="8" type="ORF">R9X50_00648600</name>
</gene>
<dbReference type="FunFam" id="1.20.1250.20:FF:000196">
    <property type="entry name" value="MFS toxin efflux pump (AflT)"/>
    <property type="match status" value="1"/>
</dbReference>
<sequence>MALSSTPSRCEESDESLEITAGKKQTPPFIVERQTSDDEEKAGRAAPMKSLGPTLPNGPRQILLPLVALLVAIFLVSLDRTIISTAIPVITNEFHSQNDIGWYGSAFFLTGACGQFLVGKVYTFCTPKYVFLSNVLLFMGASALCGAAPDSTAFIVGRAIAGLAAAGMQVGNVIILTPLIPLQDRPKYFGLLGMVMGVSSIIGPLLGGALTSNVSWRWCFYINLPIGGFTLVVILLLLKPNPPVFQNLSLVDKLKKLDLLGEFFIIPGVVSLLLALQHGGSIYSWKDGRIITLFVAFGVCLLAFVLVEVFMQSTATISAKIIKNRTIIAGMLYQFCSTSAMMIMLYYIPEWLQAIKGVSAVQSGIDTLPLVLCMIVASILSGQLISRVGYYTPFGIASAILMSIGAGLMTTWTVDTNAGRWIAYQIIFGLGLGIGMQVAMLGAQTVLGPKDIPIGMVLMFFMQQMGGAIFVSVGINVLDNNLTMRLPPNYHLNILKQGATEFRKTVPPSELPIVLQAYNASIREVLVVGTCMAGLTLVGAVAIEFKSVKDKKKATNGISREAKSS</sequence>
<evidence type="ECO:0000256" key="5">
    <source>
        <dbReference type="SAM" id="MobiDB-lite"/>
    </source>
</evidence>
<organism evidence="8 9">
    <name type="scientific">Acrodontium crateriforme</name>
    <dbReference type="NCBI Taxonomy" id="150365"/>
    <lineage>
        <taxon>Eukaryota</taxon>
        <taxon>Fungi</taxon>
        <taxon>Dikarya</taxon>
        <taxon>Ascomycota</taxon>
        <taxon>Pezizomycotina</taxon>
        <taxon>Dothideomycetes</taxon>
        <taxon>Dothideomycetidae</taxon>
        <taxon>Mycosphaerellales</taxon>
        <taxon>Teratosphaeriaceae</taxon>
        <taxon>Acrodontium</taxon>
    </lineage>
</organism>
<feature type="transmembrane region" description="Helical" evidence="6">
    <location>
        <begin position="421"/>
        <end position="442"/>
    </location>
</feature>
<dbReference type="GO" id="GO:0022857">
    <property type="term" value="F:transmembrane transporter activity"/>
    <property type="evidence" value="ECO:0007669"/>
    <property type="project" value="InterPro"/>
</dbReference>
<feature type="transmembrane region" description="Helical" evidence="6">
    <location>
        <begin position="525"/>
        <end position="543"/>
    </location>
</feature>
<dbReference type="CDD" id="cd17502">
    <property type="entry name" value="MFS_Azr1_MDR_like"/>
    <property type="match status" value="1"/>
</dbReference>
<feature type="transmembrane region" description="Helical" evidence="6">
    <location>
        <begin position="129"/>
        <end position="149"/>
    </location>
</feature>
<evidence type="ECO:0000256" key="2">
    <source>
        <dbReference type="ARBA" id="ARBA00022692"/>
    </source>
</evidence>
<keyword evidence="2 6" id="KW-0812">Transmembrane</keyword>
<evidence type="ECO:0000256" key="3">
    <source>
        <dbReference type="ARBA" id="ARBA00022989"/>
    </source>
</evidence>
<evidence type="ECO:0000313" key="9">
    <source>
        <dbReference type="Proteomes" id="UP001303373"/>
    </source>
</evidence>
<feature type="transmembrane region" description="Helical" evidence="6">
    <location>
        <begin position="188"/>
        <end position="206"/>
    </location>
</feature>
<feature type="transmembrane region" description="Helical" evidence="6">
    <location>
        <begin position="259"/>
        <end position="278"/>
    </location>
</feature>
<keyword evidence="9" id="KW-1185">Reference proteome</keyword>
<dbReference type="InterPro" id="IPR001958">
    <property type="entry name" value="Tet-R_TetA/multi-R_MdtG-like"/>
</dbReference>
<feature type="transmembrane region" description="Helical" evidence="6">
    <location>
        <begin position="102"/>
        <end position="122"/>
    </location>
</feature>
<feature type="transmembrane region" description="Helical" evidence="6">
    <location>
        <begin position="218"/>
        <end position="238"/>
    </location>
</feature>
<dbReference type="GO" id="GO:0005886">
    <property type="term" value="C:plasma membrane"/>
    <property type="evidence" value="ECO:0007669"/>
    <property type="project" value="TreeGrafter"/>
</dbReference>
<proteinExistence type="predicted"/>
<feature type="transmembrane region" description="Helical" evidence="6">
    <location>
        <begin position="290"/>
        <end position="310"/>
    </location>
</feature>
<comment type="subcellular location">
    <subcellularLocation>
        <location evidence="1">Membrane</location>
        <topology evidence="1">Multi-pass membrane protein</topology>
    </subcellularLocation>
</comment>
<feature type="transmembrane region" description="Helical" evidence="6">
    <location>
        <begin position="388"/>
        <end position="409"/>
    </location>
</feature>
<feature type="transmembrane region" description="Helical" evidence="6">
    <location>
        <begin position="454"/>
        <end position="478"/>
    </location>
</feature>
<evidence type="ECO:0000256" key="4">
    <source>
        <dbReference type="ARBA" id="ARBA00023136"/>
    </source>
</evidence>
<dbReference type="Pfam" id="PF07690">
    <property type="entry name" value="MFS_1"/>
    <property type="match status" value="1"/>
</dbReference>
<keyword evidence="3 6" id="KW-1133">Transmembrane helix</keyword>
<dbReference type="PROSITE" id="PS50850">
    <property type="entry name" value="MFS"/>
    <property type="match status" value="1"/>
</dbReference>
<evidence type="ECO:0000256" key="1">
    <source>
        <dbReference type="ARBA" id="ARBA00004141"/>
    </source>
</evidence>
<dbReference type="InterPro" id="IPR020846">
    <property type="entry name" value="MFS_dom"/>
</dbReference>
<dbReference type="SUPFAM" id="SSF103473">
    <property type="entry name" value="MFS general substrate transporter"/>
    <property type="match status" value="1"/>
</dbReference>
<feature type="transmembrane region" description="Helical" evidence="6">
    <location>
        <begin position="360"/>
        <end position="381"/>
    </location>
</feature>
<dbReference type="PRINTS" id="PR01035">
    <property type="entry name" value="TCRTETA"/>
</dbReference>
<feature type="domain" description="Major facilitator superfamily (MFS) profile" evidence="7">
    <location>
        <begin position="65"/>
        <end position="551"/>
    </location>
</feature>
<reference evidence="8 9" key="1">
    <citation type="submission" date="2023-11" db="EMBL/GenBank/DDBJ databases">
        <title>An acidophilic fungus is an integral part of prey digestion in a carnivorous sundew plant.</title>
        <authorList>
            <person name="Tsai I.J."/>
        </authorList>
    </citation>
    <scope>NUCLEOTIDE SEQUENCE [LARGE SCALE GENOMIC DNA]</scope>
    <source>
        <strain evidence="8">169a</strain>
    </source>
</reference>
<dbReference type="Gene3D" id="1.20.1720.10">
    <property type="entry name" value="Multidrug resistance protein D"/>
    <property type="match status" value="1"/>
</dbReference>